<dbReference type="GO" id="GO:0000287">
    <property type="term" value="F:magnesium ion binding"/>
    <property type="evidence" value="ECO:0007669"/>
    <property type="project" value="UniProtKB-UniRule"/>
</dbReference>
<dbReference type="GO" id="GO:0000162">
    <property type="term" value="P:L-tryptophan biosynthetic process"/>
    <property type="evidence" value="ECO:0007669"/>
    <property type="project" value="UniProtKB-UniRule"/>
</dbReference>
<dbReference type="GO" id="GO:0004048">
    <property type="term" value="F:anthranilate phosphoribosyltransferase activity"/>
    <property type="evidence" value="ECO:0007669"/>
    <property type="project" value="UniProtKB-UniRule"/>
</dbReference>
<dbReference type="InterPro" id="IPR036320">
    <property type="entry name" value="Glycosyl_Trfase_fam3_N_dom_sf"/>
</dbReference>
<evidence type="ECO:0000256" key="5">
    <source>
        <dbReference type="ARBA" id="ARBA00022822"/>
    </source>
</evidence>
<evidence type="ECO:0000256" key="7">
    <source>
        <dbReference type="ARBA" id="ARBA00052328"/>
    </source>
</evidence>
<dbReference type="PANTHER" id="PTHR43285">
    <property type="entry name" value="ANTHRANILATE PHOSPHORIBOSYLTRANSFERASE"/>
    <property type="match status" value="1"/>
</dbReference>
<comment type="caution">
    <text evidence="9">Lacks conserved residue(s) required for the propagation of feature annotation.</text>
</comment>
<feature type="binding site" evidence="9">
    <location>
        <position position="78"/>
    </location>
    <ligand>
        <name>anthranilate</name>
        <dbReference type="ChEBI" id="CHEBI:16567"/>
        <label>1</label>
    </ligand>
</feature>
<evidence type="ECO:0000256" key="9">
    <source>
        <dbReference type="HAMAP-Rule" id="MF_00211"/>
    </source>
</evidence>
<dbReference type="Gene3D" id="1.20.970.10">
    <property type="entry name" value="Transferase, Pyrimidine Nucleoside Phosphorylase, Chain C"/>
    <property type="match status" value="1"/>
</dbReference>
<comment type="function">
    <text evidence="9">Catalyzes the transfer of the phosphoribosyl group of 5-phosphorylribose-1-pyrophosphate (PRPP) to anthranilate to yield N-(5'-phosphoribosyl)-anthranilate (PRA).</text>
</comment>
<dbReference type="FunFam" id="3.40.1030.10:FF:000002">
    <property type="entry name" value="Anthranilate phosphoribosyltransferase"/>
    <property type="match status" value="1"/>
</dbReference>
<dbReference type="PANTHER" id="PTHR43285:SF2">
    <property type="entry name" value="ANTHRANILATE PHOSPHORIBOSYLTRANSFERASE"/>
    <property type="match status" value="1"/>
</dbReference>
<evidence type="ECO:0000259" key="11">
    <source>
        <dbReference type="Pfam" id="PF02885"/>
    </source>
</evidence>
<proteinExistence type="inferred from homology"/>
<feature type="binding site" evidence="9">
    <location>
        <position position="164"/>
    </location>
    <ligand>
        <name>anthranilate</name>
        <dbReference type="ChEBI" id="CHEBI:16567"/>
        <label>2</label>
    </ligand>
</feature>
<evidence type="ECO:0000256" key="8">
    <source>
        <dbReference type="ARBA" id="ARBA00061188"/>
    </source>
</evidence>
<evidence type="ECO:0000256" key="4">
    <source>
        <dbReference type="ARBA" id="ARBA00022679"/>
    </source>
</evidence>
<dbReference type="SUPFAM" id="SSF52418">
    <property type="entry name" value="Nucleoside phosphorylase/phosphoribosyltransferase catalytic domain"/>
    <property type="match status" value="1"/>
</dbReference>
<keyword evidence="9" id="KW-0479">Metal-binding</keyword>
<feature type="binding site" evidence="9">
    <location>
        <position position="90"/>
    </location>
    <ligand>
        <name>Mg(2+)</name>
        <dbReference type="ChEBI" id="CHEBI:18420"/>
        <label>1</label>
    </ligand>
</feature>
<gene>
    <name evidence="9 12" type="primary">trpD</name>
    <name evidence="12" type="ORF">JF887_02955</name>
</gene>
<protein>
    <recommendedName>
        <fullName evidence="9">Anthranilate phosphoribosyltransferase</fullName>
        <ecNumber evidence="9">2.4.2.18</ecNumber>
    </recommendedName>
</protein>
<keyword evidence="4 9" id="KW-0808">Transferase</keyword>
<comment type="pathway">
    <text evidence="1 9">Amino-acid biosynthesis; L-tryptophan biosynthesis; L-tryptophan from chorismate: step 2/5.</text>
</comment>
<feature type="domain" description="Glycosyl transferase family 3" evidence="10">
    <location>
        <begin position="72"/>
        <end position="321"/>
    </location>
</feature>
<feature type="binding site" evidence="9">
    <location>
        <begin position="81"/>
        <end position="82"/>
    </location>
    <ligand>
        <name>5-phospho-alpha-D-ribose 1-diphosphate</name>
        <dbReference type="ChEBI" id="CHEBI:58017"/>
    </ligand>
</feature>
<dbReference type="Pfam" id="PF00591">
    <property type="entry name" value="Glycos_transf_3"/>
    <property type="match status" value="1"/>
</dbReference>
<evidence type="ECO:0000313" key="12">
    <source>
        <dbReference type="EMBL" id="MBJ7608378.1"/>
    </source>
</evidence>
<organism evidence="12 13">
    <name type="scientific">Candidatus Amunia macphersoniae</name>
    <dbReference type="NCBI Taxonomy" id="3127014"/>
    <lineage>
        <taxon>Bacteria</taxon>
        <taxon>Bacillati</taxon>
        <taxon>Candidatus Dormiibacterota</taxon>
        <taxon>Candidatus Dormibacteria</taxon>
        <taxon>Candidatus Aeolococcales</taxon>
        <taxon>Candidatus Aeolococcaceae</taxon>
        <taxon>Candidatus Amunia</taxon>
    </lineage>
</organism>
<feature type="binding site" evidence="9">
    <location>
        <position position="224"/>
    </location>
    <ligand>
        <name>Mg(2+)</name>
        <dbReference type="ChEBI" id="CHEBI:18420"/>
        <label>1</label>
    </ligand>
</feature>
<dbReference type="InterPro" id="IPR017459">
    <property type="entry name" value="Glycosyl_Trfase_fam3_N_dom"/>
</dbReference>
<feature type="domain" description="Glycosyl transferase family 3 N-terminal" evidence="11">
    <location>
        <begin position="4"/>
        <end position="64"/>
    </location>
</feature>
<evidence type="ECO:0000313" key="13">
    <source>
        <dbReference type="Proteomes" id="UP000614410"/>
    </source>
</evidence>
<comment type="caution">
    <text evidence="12">The sequence shown here is derived from an EMBL/GenBank/DDBJ whole genome shotgun (WGS) entry which is preliminary data.</text>
</comment>
<dbReference type="HAMAP" id="MF_00211">
    <property type="entry name" value="TrpD"/>
    <property type="match status" value="1"/>
</dbReference>
<keyword evidence="5 9" id="KW-0822">Tryptophan biosynthesis</keyword>
<evidence type="ECO:0000256" key="2">
    <source>
        <dbReference type="ARBA" id="ARBA00022605"/>
    </source>
</evidence>
<dbReference type="SUPFAM" id="SSF47648">
    <property type="entry name" value="Nucleoside phosphorylase/phosphoribosyltransferase N-terminal domain"/>
    <property type="match status" value="1"/>
</dbReference>
<name>A0A934NE47_9BACT</name>
<dbReference type="GO" id="GO:0005829">
    <property type="term" value="C:cytosol"/>
    <property type="evidence" value="ECO:0007669"/>
    <property type="project" value="TreeGrafter"/>
</dbReference>
<keyword evidence="9" id="KW-0460">Magnesium</keyword>
<evidence type="ECO:0000256" key="1">
    <source>
        <dbReference type="ARBA" id="ARBA00004907"/>
    </source>
</evidence>
<feature type="binding site" evidence="9">
    <location>
        <position position="78"/>
    </location>
    <ligand>
        <name>5-phospho-alpha-D-ribose 1-diphosphate</name>
        <dbReference type="ChEBI" id="CHEBI:58017"/>
    </ligand>
</feature>
<dbReference type="Gene3D" id="3.40.1030.10">
    <property type="entry name" value="Nucleoside phosphorylase/phosphoribosyltransferase catalytic domain"/>
    <property type="match status" value="1"/>
</dbReference>
<dbReference type="NCBIfam" id="TIGR01245">
    <property type="entry name" value="trpD"/>
    <property type="match status" value="1"/>
</dbReference>
<dbReference type="AlphaFoldDB" id="A0A934NE47"/>
<evidence type="ECO:0000259" key="10">
    <source>
        <dbReference type="Pfam" id="PF00591"/>
    </source>
</evidence>
<keyword evidence="2 9" id="KW-0028">Amino-acid biosynthesis</keyword>
<feature type="binding site" evidence="9">
    <location>
        <position position="86"/>
    </location>
    <ligand>
        <name>5-phospho-alpha-D-ribose 1-diphosphate</name>
        <dbReference type="ChEBI" id="CHEBI:58017"/>
    </ligand>
</feature>
<dbReference type="EMBL" id="JAEKNN010000012">
    <property type="protein sequence ID" value="MBJ7608378.1"/>
    <property type="molecule type" value="Genomic_DNA"/>
</dbReference>
<feature type="binding site" evidence="9">
    <location>
        <position position="224"/>
    </location>
    <ligand>
        <name>Mg(2+)</name>
        <dbReference type="ChEBI" id="CHEBI:18420"/>
        <label>2</label>
    </ligand>
</feature>
<dbReference type="InterPro" id="IPR000312">
    <property type="entry name" value="Glycosyl_Trfase_fam3"/>
</dbReference>
<comment type="catalytic activity">
    <reaction evidence="7 9">
        <text>N-(5-phospho-beta-D-ribosyl)anthranilate + diphosphate = 5-phospho-alpha-D-ribose 1-diphosphate + anthranilate</text>
        <dbReference type="Rhea" id="RHEA:11768"/>
        <dbReference type="ChEBI" id="CHEBI:16567"/>
        <dbReference type="ChEBI" id="CHEBI:18277"/>
        <dbReference type="ChEBI" id="CHEBI:33019"/>
        <dbReference type="ChEBI" id="CHEBI:58017"/>
        <dbReference type="EC" id="2.4.2.18"/>
    </reaction>
</comment>
<comment type="cofactor">
    <cofactor evidence="9">
        <name>Mg(2+)</name>
        <dbReference type="ChEBI" id="CHEBI:18420"/>
    </cofactor>
    <text evidence="9">Binds 2 magnesium ions per monomer.</text>
</comment>
<accession>A0A934NE47</accession>
<reference evidence="12 13" key="1">
    <citation type="submission" date="2020-10" db="EMBL/GenBank/DDBJ databases">
        <title>Ca. Dormibacterota MAGs.</title>
        <authorList>
            <person name="Montgomery K."/>
        </authorList>
    </citation>
    <scope>NUCLEOTIDE SEQUENCE [LARGE SCALE GENOMIC DNA]</scope>
    <source>
        <strain evidence="12">Mitchell_Peninsula_5</strain>
    </source>
</reference>
<keyword evidence="6 9" id="KW-0057">Aromatic amino acid biosynthesis</keyword>
<feature type="binding site" evidence="9">
    <location>
        <begin position="106"/>
        <end position="114"/>
    </location>
    <ligand>
        <name>5-phospho-alpha-D-ribose 1-diphosphate</name>
        <dbReference type="ChEBI" id="CHEBI:58017"/>
    </ligand>
</feature>
<dbReference type="Pfam" id="PF02885">
    <property type="entry name" value="Glycos_trans_3N"/>
    <property type="match status" value="1"/>
</dbReference>
<feature type="binding site" evidence="9">
    <location>
        <begin position="88"/>
        <end position="91"/>
    </location>
    <ligand>
        <name>5-phospho-alpha-D-ribose 1-diphosphate</name>
        <dbReference type="ChEBI" id="CHEBI:58017"/>
    </ligand>
</feature>
<sequence length="336" mass="33940">MRVALETIVRGDSLDVPTARAVMDSVMEGTATPAQIGALLAALRTKGESVDELTGMVMSMRDHATPVQLEPGAVDTCGTGGDGSNTFNISTAAALVAAGAGCRVAKHGNRAASSRCGSADVLEELGVRVTLDAAGVRRCVDEAGIGFIFAPAFHPAMRHAAAPRRELGIRTVFNILGPLANPARVRHQALGVAGSAPAAVMAGVLHRLGHVHALVFIGPDGMDELGLDGVAHGHEVTVGGVRDLEIDPQALGLRAAPREAISGGDAAVNAAAIVAVLDGCEGPARDVVLLNAAAAIVAADVAVDLADGIERSRASIDSGAARTALHCLVAVSQGIE</sequence>
<feature type="binding site" evidence="9">
    <location>
        <position position="118"/>
    </location>
    <ligand>
        <name>5-phospho-alpha-D-ribose 1-diphosphate</name>
        <dbReference type="ChEBI" id="CHEBI:58017"/>
    </ligand>
</feature>
<comment type="subunit">
    <text evidence="9">Homodimer.</text>
</comment>
<comment type="similarity">
    <text evidence="8">In the C-terminal section; belongs to the anthranilate phosphoribosyltransferase family.</text>
</comment>
<dbReference type="Proteomes" id="UP000614410">
    <property type="component" value="Unassembled WGS sequence"/>
</dbReference>
<comment type="similarity">
    <text evidence="9">Belongs to the anthranilate phosphoribosyltransferase family.</text>
</comment>
<dbReference type="InterPro" id="IPR005940">
    <property type="entry name" value="Anthranilate_Pribosyl_Tfrase"/>
</dbReference>
<keyword evidence="3 9" id="KW-0328">Glycosyltransferase</keyword>
<evidence type="ECO:0000256" key="3">
    <source>
        <dbReference type="ARBA" id="ARBA00022676"/>
    </source>
</evidence>
<evidence type="ECO:0000256" key="6">
    <source>
        <dbReference type="ARBA" id="ARBA00023141"/>
    </source>
</evidence>
<feature type="binding site" evidence="9">
    <location>
        <position position="109"/>
    </location>
    <ligand>
        <name>anthranilate</name>
        <dbReference type="ChEBI" id="CHEBI:16567"/>
        <label>1</label>
    </ligand>
</feature>
<feature type="binding site" evidence="9">
    <location>
        <position position="223"/>
    </location>
    <ligand>
        <name>Mg(2+)</name>
        <dbReference type="ChEBI" id="CHEBI:18420"/>
        <label>2</label>
    </ligand>
</feature>
<dbReference type="EC" id="2.4.2.18" evidence="9"/>
<dbReference type="InterPro" id="IPR035902">
    <property type="entry name" value="Nuc_phospho_transferase"/>
</dbReference>